<keyword evidence="2" id="KW-0547">Nucleotide-binding</keyword>
<dbReference type="Pfam" id="PF00437">
    <property type="entry name" value="T2SSE"/>
    <property type="match status" value="1"/>
</dbReference>
<gene>
    <name evidence="4" type="primary">virB11</name>
    <name evidence="4" type="ORF">CES85_5348</name>
</gene>
<name>A0A248UCK2_9HYPH</name>
<dbReference type="SUPFAM" id="SSF52540">
    <property type="entry name" value="P-loop containing nucleoside triphosphate hydrolases"/>
    <property type="match status" value="1"/>
</dbReference>
<dbReference type="EMBL" id="CP022603">
    <property type="protein sequence ID" value="ASV84553.1"/>
    <property type="molecule type" value="Genomic_DNA"/>
</dbReference>
<dbReference type="OrthoDB" id="9810761at2"/>
<dbReference type="Gene3D" id="3.40.50.300">
    <property type="entry name" value="P-loop containing nucleotide triphosphate hydrolases"/>
    <property type="match status" value="1"/>
</dbReference>
<dbReference type="InterPro" id="IPR001482">
    <property type="entry name" value="T2SS/T4SS_dom"/>
</dbReference>
<evidence type="ECO:0000256" key="1">
    <source>
        <dbReference type="ARBA" id="ARBA00006611"/>
    </source>
</evidence>
<comment type="function">
    <text evidence="2">Part of the Type IV secretion system.</text>
</comment>
<keyword evidence="2" id="KW-0963">Cytoplasm</keyword>
<dbReference type="PANTHER" id="PTHR30486">
    <property type="entry name" value="TWITCHING MOTILITY PROTEIN PILT"/>
    <property type="match status" value="1"/>
</dbReference>
<sequence>MTEETDAAVVRELLSPLAIFLADKSLYEVIINRPGEILTEGPNGWQVHDAPDLTFEKLMRLARAVATFSNQSIDEKRPILSATLPDNERIQIVIPPATTDNTVSITIRKPSSVDLALTDLEEKGFFCDARRTGVRLSTQDMKLVELYHDGAYMQFLREAVIARRNIVISGATGSAKTTLSKALIKHIPQNERVISIEDTPELVIPQPNHVRLYYSKGGQGLSGAGPRELLESCLRMRPDRILLQELRDGTAFYYIRNVNSGHPGSITTVHAGSAELAFEQLATLVKESEAGRDLERSDVLSSLRIAIDIVVQCKRIDGTFRATEIYYRDAVPGERIVQRSRSACDMNGFTKRYIHVGK</sequence>
<dbReference type="GO" id="GO:0016887">
    <property type="term" value="F:ATP hydrolysis activity"/>
    <property type="evidence" value="ECO:0007669"/>
    <property type="project" value="InterPro"/>
</dbReference>
<evidence type="ECO:0000259" key="3">
    <source>
        <dbReference type="Pfam" id="PF00437"/>
    </source>
</evidence>
<dbReference type="KEGG" id="och:CES85_5348"/>
<dbReference type="Gene3D" id="3.30.450.90">
    <property type="match status" value="1"/>
</dbReference>
<reference evidence="4 5" key="1">
    <citation type="submission" date="2017-07" db="EMBL/GenBank/DDBJ databases">
        <title>Phylogenetic study on the rhizospheric bacterium Ochrobactrum sp. A44.</title>
        <authorList>
            <person name="Krzyzanowska D.M."/>
            <person name="Ossowicki A."/>
            <person name="Rajewska M."/>
            <person name="Maciag T."/>
            <person name="Kaczynski Z."/>
            <person name="Czerwicka M."/>
            <person name="Jafra S."/>
        </authorList>
    </citation>
    <scope>NUCLEOTIDE SEQUENCE [LARGE SCALE GENOMIC DNA]</scope>
    <source>
        <strain evidence="4 5">A44</strain>
    </source>
</reference>
<dbReference type="GO" id="GO:0005737">
    <property type="term" value="C:cytoplasm"/>
    <property type="evidence" value="ECO:0007669"/>
    <property type="project" value="UniProtKB-SubCell"/>
</dbReference>
<comment type="similarity">
    <text evidence="1 2">Belongs to the GSP E family.</text>
</comment>
<comment type="subcellular location">
    <subcellularLocation>
        <location evidence="2">Cytoplasm</location>
    </subcellularLocation>
</comment>
<dbReference type="InterPro" id="IPR050921">
    <property type="entry name" value="T4SS_GSP_E_ATPase"/>
</dbReference>
<dbReference type="RefSeq" id="WP_095445249.1">
    <property type="nucleotide sequence ID" value="NZ_CP022603.1"/>
</dbReference>
<dbReference type="InterPro" id="IPR014155">
    <property type="entry name" value="VirB11"/>
</dbReference>
<dbReference type="CDD" id="cd01130">
    <property type="entry name" value="VirB11-like_ATPase"/>
    <property type="match status" value="1"/>
</dbReference>
<dbReference type="GO" id="GO:0005524">
    <property type="term" value="F:ATP binding"/>
    <property type="evidence" value="ECO:0007669"/>
    <property type="project" value="UniProtKB-UniRule"/>
</dbReference>
<evidence type="ECO:0000313" key="5">
    <source>
        <dbReference type="Proteomes" id="UP000215256"/>
    </source>
</evidence>
<protein>
    <recommendedName>
        <fullName evidence="2">Type IV secretion system protein</fullName>
    </recommendedName>
</protein>
<evidence type="ECO:0000256" key="2">
    <source>
        <dbReference type="RuleBase" id="RU366071"/>
    </source>
</evidence>
<keyword evidence="2" id="KW-0067">ATP-binding</keyword>
<proteinExistence type="inferred from homology"/>
<organism evidence="4 5">
    <name type="scientific">Ochrobactrum quorumnocens</name>
    <dbReference type="NCBI Taxonomy" id="271865"/>
    <lineage>
        <taxon>Bacteria</taxon>
        <taxon>Pseudomonadati</taxon>
        <taxon>Pseudomonadota</taxon>
        <taxon>Alphaproteobacteria</taxon>
        <taxon>Hyphomicrobiales</taxon>
        <taxon>Brucellaceae</taxon>
        <taxon>Brucella/Ochrobactrum group</taxon>
        <taxon>Ochrobactrum</taxon>
    </lineage>
</organism>
<dbReference type="AlphaFoldDB" id="A0A248UCK2"/>
<feature type="domain" description="Bacterial type II secretion system protein E" evidence="3">
    <location>
        <begin position="16"/>
        <end position="324"/>
    </location>
</feature>
<dbReference type="PANTHER" id="PTHR30486:SF6">
    <property type="entry name" value="TYPE IV PILUS RETRACTATION ATPASE PILT"/>
    <property type="match status" value="1"/>
</dbReference>
<accession>A0A248UCK2</accession>
<dbReference type="NCBIfam" id="TIGR02788">
    <property type="entry name" value="VirB11"/>
    <property type="match status" value="1"/>
</dbReference>
<evidence type="ECO:0000313" key="4">
    <source>
        <dbReference type="EMBL" id="ASV84553.1"/>
    </source>
</evidence>
<dbReference type="GO" id="GO:0043684">
    <property type="term" value="C:type IV secretion system complex"/>
    <property type="evidence" value="ECO:0007669"/>
    <property type="project" value="UniProtKB-UniRule"/>
</dbReference>
<dbReference type="InterPro" id="IPR027417">
    <property type="entry name" value="P-loop_NTPase"/>
</dbReference>
<dbReference type="Proteomes" id="UP000215256">
    <property type="component" value="Chromosome 2"/>
</dbReference>
<dbReference type="GO" id="GO:0044097">
    <property type="term" value="P:secretion by the type IV secretion system"/>
    <property type="evidence" value="ECO:0007669"/>
    <property type="project" value="InterPro"/>
</dbReference>